<evidence type="ECO:0000256" key="1">
    <source>
        <dbReference type="SAM" id="SignalP"/>
    </source>
</evidence>
<evidence type="ECO:0000313" key="2">
    <source>
        <dbReference type="EMBL" id="SUO96246.1"/>
    </source>
</evidence>
<feature type="chain" id="PRO_5017086300" evidence="1">
    <location>
        <begin position="19"/>
        <end position="204"/>
    </location>
</feature>
<dbReference type="InterPro" id="IPR010412">
    <property type="entry name" value="DUF1007"/>
</dbReference>
<dbReference type="AlphaFoldDB" id="A0A380MW21"/>
<gene>
    <name evidence="2" type="ORF">NCTC13337_01766</name>
</gene>
<dbReference type="OrthoDB" id="5781652at2"/>
<evidence type="ECO:0000313" key="3">
    <source>
        <dbReference type="Proteomes" id="UP000254601"/>
    </source>
</evidence>
<feature type="signal peptide" evidence="1">
    <location>
        <begin position="1"/>
        <end position="18"/>
    </location>
</feature>
<proteinExistence type="predicted"/>
<keyword evidence="3" id="KW-1185">Reference proteome</keyword>
<protein>
    <submittedName>
        <fullName evidence="2">ABC-type uncharacterized transport system, periplasmic component</fullName>
    </submittedName>
</protein>
<name>A0A380MW21_9GAMM</name>
<keyword evidence="1" id="KW-0732">Signal</keyword>
<dbReference type="EMBL" id="UHIC01000001">
    <property type="protein sequence ID" value="SUO96246.1"/>
    <property type="molecule type" value="Genomic_DNA"/>
</dbReference>
<dbReference type="Proteomes" id="UP000254601">
    <property type="component" value="Unassembled WGS sequence"/>
</dbReference>
<dbReference type="RefSeq" id="WP_115306068.1">
    <property type="nucleotide sequence ID" value="NZ_UHIC01000001.1"/>
</dbReference>
<accession>A0A380MW21</accession>
<reference evidence="2 3" key="1">
    <citation type="submission" date="2018-06" db="EMBL/GenBank/DDBJ databases">
        <authorList>
            <consortium name="Pathogen Informatics"/>
            <person name="Doyle S."/>
        </authorList>
    </citation>
    <scope>NUCLEOTIDE SEQUENCE [LARGE SCALE GENOMIC DNA]</scope>
    <source>
        <strain evidence="2 3">NCTC13337</strain>
    </source>
</reference>
<dbReference type="Pfam" id="PF06226">
    <property type="entry name" value="DUF1007"/>
    <property type="match status" value="1"/>
</dbReference>
<sequence>MKRIWSIIFLFLFSKAFAHPHEWLSVTLTPILNNQNQIIALEQHWEFDPLFAQVVLEPVLKAKTKEDAKAKMQGIEKDITHNLSEAHFFTYSSTNFLPVKKAMLSVIEGALTYQFQLLLKTPTDKIHFSLYEPSYYIEVRYDPDNQPTHWANGCILEIKESEPDSKVVEAAAAIDINGKGDPELGKYFAQQSFLSCPSIYAVKK</sequence>
<organism evidence="2 3">
    <name type="scientific">Suttonella ornithocola</name>
    <dbReference type="NCBI Taxonomy" id="279832"/>
    <lineage>
        <taxon>Bacteria</taxon>
        <taxon>Pseudomonadati</taxon>
        <taxon>Pseudomonadota</taxon>
        <taxon>Gammaproteobacteria</taxon>
        <taxon>Cardiobacteriales</taxon>
        <taxon>Cardiobacteriaceae</taxon>
        <taxon>Suttonella</taxon>
    </lineage>
</organism>